<dbReference type="WBParaSite" id="nRc.2.0.1.t43033-RA">
    <property type="protein sequence ID" value="nRc.2.0.1.t43033-RA"/>
    <property type="gene ID" value="nRc.2.0.1.g43033"/>
</dbReference>
<dbReference type="Proteomes" id="UP000887565">
    <property type="component" value="Unplaced"/>
</dbReference>
<organism evidence="1 2">
    <name type="scientific">Romanomermis culicivorax</name>
    <name type="common">Nematode worm</name>
    <dbReference type="NCBI Taxonomy" id="13658"/>
    <lineage>
        <taxon>Eukaryota</taxon>
        <taxon>Metazoa</taxon>
        <taxon>Ecdysozoa</taxon>
        <taxon>Nematoda</taxon>
        <taxon>Enoplea</taxon>
        <taxon>Dorylaimia</taxon>
        <taxon>Mermithida</taxon>
        <taxon>Mermithoidea</taxon>
        <taxon>Mermithidae</taxon>
        <taxon>Romanomermis</taxon>
    </lineage>
</organism>
<dbReference type="AlphaFoldDB" id="A0A915KZU5"/>
<reference evidence="2" key="1">
    <citation type="submission" date="2022-11" db="UniProtKB">
        <authorList>
            <consortium name="WormBaseParasite"/>
        </authorList>
    </citation>
    <scope>IDENTIFICATION</scope>
</reference>
<evidence type="ECO:0000313" key="2">
    <source>
        <dbReference type="WBParaSite" id="nRc.2.0.1.t43033-RA"/>
    </source>
</evidence>
<protein>
    <submittedName>
        <fullName evidence="2">Uncharacterized protein</fullName>
    </submittedName>
</protein>
<dbReference type="Gene3D" id="3.30.70.2800">
    <property type="match status" value="1"/>
</dbReference>
<evidence type="ECO:0000313" key="1">
    <source>
        <dbReference type="Proteomes" id="UP000887565"/>
    </source>
</evidence>
<name>A0A915KZU5_ROMCU</name>
<sequence length="105" mass="11483">MHVVKLKLKTYNSSASGIDDSEELDIITHQRKNSKNIEDLCGDCTSPTPICCGYGPCNMFCCNCDKGCRKGNDDVCASCPKDGPKCKRPISPPQSSHSLMHFAQK</sequence>
<keyword evidence="1" id="KW-1185">Reference proteome</keyword>
<accession>A0A915KZU5</accession>
<proteinExistence type="predicted"/>